<dbReference type="FunFam" id="3.40.30.10:FF:000156">
    <property type="entry name" value="Glutathione S-transferase 1"/>
    <property type="match status" value="1"/>
</dbReference>
<dbReference type="EC" id="2.5.1.18" evidence="2"/>
<dbReference type="InterPro" id="IPR036282">
    <property type="entry name" value="Glutathione-S-Trfase_C_sf"/>
</dbReference>
<comment type="similarity">
    <text evidence="1">Belongs to the GST superfamily.</text>
</comment>
<dbReference type="SUPFAM" id="SSF52833">
    <property type="entry name" value="Thioredoxin-like"/>
    <property type="match status" value="1"/>
</dbReference>
<keyword evidence="8" id="KW-1185">Reference proteome</keyword>
<sequence>MSAEANQNAKITCYWLDKSRAQRIIWLLEEVKVDYELKVFKRGKDFLAPPELKEVHPLGKSPVIGIQAAGAEKPLILAESGTIIEYLAEHFGSWLIPKRYPDGKEGVIGAETEEWLRYRYIMHYAEGSFMTILILALVTHRIRNAPVPFFIRPITKGIANKVDGSFIDPELKNHLTFLENYLAASPNNGEFFSGSSLTGADFMMAFALEAAVQRAPLNETTYPKLYSWVKRMQAREAYKRAGEKVSEASGEKYVPFSEVKM</sequence>
<evidence type="ECO:0000313" key="8">
    <source>
        <dbReference type="Proteomes" id="UP000800200"/>
    </source>
</evidence>
<dbReference type="CDD" id="cd03046">
    <property type="entry name" value="GST_N_GTT1_like"/>
    <property type="match status" value="1"/>
</dbReference>
<dbReference type="InterPro" id="IPR004045">
    <property type="entry name" value="Glutathione_S-Trfase_N"/>
</dbReference>
<dbReference type="GO" id="GO:0004364">
    <property type="term" value="F:glutathione transferase activity"/>
    <property type="evidence" value="ECO:0007669"/>
    <property type="project" value="UniProtKB-EC"/>
</dbReference>
<evidence type="ECO:0000313" key="7">
    <source>
        <dbReference type="EMBL" id="KAF2194495.1"/>
    </source>
</evidence>
<dbReference type="SUPFAM" id="SSF47616">
    <property type="entry name" value="GST C-terminal domain-like"/>
    <property type="match status" value="1"/>
</dbReference>
<evidence type="ECO:0000256" key="3">
    <source>
        <dbReference type="ARBA" id="ARBA00022679"/>
    </source>
</evidence>
<dbReference type="Gene3D" id="1.20.1050.10">
    <property type="match status" value="1"/>
</dbReference>
<evidence type="ECO:0000259" key="6">
    <source>
        <dbReference type="PROSITE" id="PS50405"/>
    </source>
</evidence>
<dbReference type="PROSITE" id="PS50405">
    <property type="entry name" value="GST_CTER"/>
    <property type="match status" value="1"/>
</dbReference>
<dbReference type="CDD" id="cd03189">
    <property type="entry name" value="GST_C_GTT1_like"/>
    <property type="match status" value="1"/>
</dbReference>
<keyword evidence="3 7" id="KW-0808">Transferase</keyword>
<dbReference type="InterPro" id="IPR010987">
    <property type="entry name" value="Glutathione-S-Trfase_C-like"/>
</dbReference>
<organism evidence="7 8">
    <name type="scientific">Zopfia rhizophila CBS 207.26</name>
    <dbReference type="NCBI Taxonomy" id="1314779"/>
    <lineage>
        <taxon>Eukaryota</taxon>
        <taxon>Fungi</taxon>
        <taxon>Dikarya</taxon>
        <taxon>Ascomycota</taxon>
        <taxon>Pezizomycotina</taxon>
        <taxon>Dothideomycetes</taxon>
        <taxon>Dothideomycetes incertae sedis</taxon>
        <taxon>Zopfiaceae</taxon>
        <taxon>Zopfia</taxon>
    </lineage>
</organism>
<dbReference type="Gene3D" id="3.40.30.10">
    <property type="entry name" value="Glutaredoxin"/>
    <property type="match status" value="1"/>
</dbReference>
<accession>A0A6A6ETI0</accession>
<protein>
    <recommendedName>
        <fullName evidence="2">glutathione transferase</fullName>
        <ecNumber evidence="2">2.5.1.18</ecNumber>
    </recommendedName>
</protein>
<comment type="catalytic activity">
    <reaction evidence="4">
        <text>RX + glutathione = an S-substituted glutathione + a halide anion + H(+)</text>
        <dbReference type="Rhea" id="RHEA:16437"/>
        <dbReference type="ChEBI" id="CHEBI:15378"/>
        <dbReference type="ChEBI" id="CHEBI:16042"/>
        <dbReference type="ChEBI" id="CHEBI:17792"/>
        <dbReference type="ChEBI" id="CHEBI:57925"/>
        <dbReference type="ChEBI" id="CHEBI:90779"/>
        <dbReference type="EC" id="2.5.1.18"/>
    </reaction>
</comment>
<dbReference type="PANTHER" id="PTHR44051:SF9">
    <property type="entry name" value="GLUTATHIONE S-TRANSFERASE 1"/>
    <property type="match status" value="1"/>
</dbReference>
<gene>
    <name evidence="7" type="ORF">K469DRAFT_705956</name>
</gene>
<dbReference type="PANTHER" id="PTHR44051">
    <property type="entry name" value="GLUTATHIONE S-TRANSFERASE-RELATED"/>
    <property type="match status" value="1"/>
</dbReference>
<dbReference type="SFLD" id="SFLDG00358">
    <property type="entry name" value="Main_(cytGST)"/>
    <property type="match status" value="1"/>
</dbReference>
<evidence type="ECO:0000259" key="5">
    <source>
        <dbReference type="PROSITE" id="PS50404"/>
    </source>
</evidence>
<dbReference type="InterPro" id="IPR004046">
    <property type="entry name" value="GST_C"/>
</dbReference>
<dbReference type="GO" id="GO:0005737">
    <property type="term" value="C:cytoplasm"/>
    <property type="evidence" value="ECO:0007669"/>
    <property type="project" value="UniProtKB-ARBA"/>
</dbReference>
<dbReference type="EMBL" id="ML994611">
    <property type="protein sequence ID" value="KAF2194495.1"/>
    <property type="molecule type" value="Genomic_DNA"/>
</dbReference>
<proteinExistence type="inferred from homology"/>
<dbReference type="AlphaFoldDB" id="A0A6A6ETI0"/>
<dbReference type="InterPro" id="IPR036249">
    <property type="entry name" value="Thioredoxin-like_sf"/>
</dbReference>
<evidence type="ECO:0000256" key="2">
    <source>
        <dbReference type="ARBA" id="ARBA00012452"/>
    </source>
</evidence>
<dbReference type="Pfam" id="PF13409">
    <property type="entry name" value="GST_N_2"/>
    <property type="match status" value="1"/>
</dbReference>
<dbReference type="GO" id="GO:0004602">
    <property type="term" value="F:glutathione peroxidase activity"/>
    <property type="evidence" value="ECO:0007669"/>
    <property type="project" value="UniProtKB-ARBA"/>
</dbReference>
<dbReference type="Pfam" id="PF14497">
    <property type="entry name" value="GST_C_3"/>
    <property type="match status" value="1"/>
</dbReference>
<reference evidence="7" key="1">
    <citation type="journal article" date="2020" name="Stud. Mycol.">
        <title>101 Dothideomycetes genomes: a test case for predicting lifestyles and emergence of pathogens.</title>
        <authorList>
            <person name="Haridas S."/>
            <person name="Albert R."/>
            <person name="Binder M."/>
            <person name="Bloem J."/>
            <person name="Labutti K."/>
            <person name="Salamov A."/>
            <person name="Andreopoulos B."/>
            <person name="Baker S."/>
            <person name="Barry K."/>
            <person name="Bills G."/>
            <person name="Bluhm B."/>
            <person name="Cannon C."/>
            <person name="Castanera R."/>
            <person name="Culley D."/>
            <person name="Daum C."/>
            <person name="Ezra D."/>
            <person name="Gonzalez J."/>
            <person name="Henrissat B."/>
            <person name="Kuo A."/>
            <person name="Liang C."/>
            <person name="Lipzen A."/>
            <person name="Lutzoni F."/>
            <person name="Magnuson J."/>
            <person name="Mondo S."/>
            <person name="Nolan M."/>
            <person name="Ohm R."/>
            <person name="Pangilinan J."/>
            <person name="Park H.-J."/>
            <person name="Ramirez L."/>
            <person name="Alfaro M."/>
            <person name="Sun H."/>
            <person name="Tritt A."/>
            <person name="Yoshinaga Y."/>
            <person name="Zwiers L.-H."/>
            <person name="Turgeon B."/>
            <person name="Goodwin S."/>
            <person name="Spatafora J."/>
            <person name="Crous P."/>
            <person name="Grigoriev I."/>
        </authorList>
    </citation>
    <scope>NUCLEOTIDE SEQUENCE</scope>
    <source>
        <strain evidence="7">CBS 207.26</strain>
    </source>
</reference>
<dbReference type="SFLD" id="SFLDS00019">
    <property type="entry name" value="Glutathione_Transferase_(cytos"/>
    <property type="match status" value="1"/>
</dbReference>
<evidence type="ECO:0000256" key="4">
    <source>
        <dbReference type="ARBA" id="ARBA00047960"/>
    </source>
</evidence>
<dbReference type="PROSITE" id="PS50404">
    <property type="entry name" value="GST_NTER"/>
    <property type="match status" value="1"/>
</dbReference>
<dbReference type="OrthoDB" id="2098326at2759"/>
<dbReference type="InterPro" id="IPR040079">
    <property type="entry name" value="Glutathione_S-Trfase"/>
</dbReference>
<feature type="domain" description="GST C-terminal" evidence="6">
    <location>
        <begin position="124"/>
        <end position="256"/>
    </location>
</feature>
<evidence type="ECO:0000256" key="1">
    <source>
        <dbReference type="ARBA" id="ARBA00007409"/>
    </source>
</evidence>
<dbReference type="Proteomes" id="UP000800200">
    <property type="component" value="Unassembled WGS sequence"/>
</dbReference>
<name>A0A6A6ETI0_9PEZI</name>
<feature type="domain" description="GST N-terminal" evidence="5">
    <location>
        <begin position="8"/>
        <end position="95"/>
    </location>
</feature>